<dbReference type="RefSeq" id="WP_108549238.1">
    <property type="nucleotide sequence ID" value="NZ_CP028907.1"/>
</dbReference>
<gene>
    <name evidence="1" type="ORF">A6A40_28810</name>
</gene>
<protein>
    <recommendedName>
        <fullName evidence="3">DUF2380 domain-containing protein</fullName>
    </recommendedName>
</protein>
<evidence type="ECO:0008006" key="3">
    <source>
        <dbReference type="Google" id="ProtNLM"/>
    </source>
</evidence>
<name>A0A2R4VX31_9PROT</name>
<reference evidence="1 2" key="1">
    <citation type="submission" date="2018-04" db="EMBL/GenBank/DDBJ databases">
        <title>Complete genome sequence of the nitrogen-fixing bacterium Azospirillum humicireducens type strain SgZ-5.</title>
        <authorList>
            <person name="Yu Z."/>
        </authorList>
    </citation>
    <scope>NUCLEOTIDE SEQUENCE [LARGE SCALE GENOMIC DNA]</scope>
    <source>
        <strain evidence="1 2">SgZ-5</strain>
        <plasmid evidence="1 2">pYZ6</plasmid>
    </source>
</reference>
<evidence type="ECO:0000313" key="2">
    <source>
        <dbReference type="Proteomes" id="UP000077405"/>
    </source>
</evidence>
<dbReference type="KEGG" id="ahu:A6A40_28810"/>
<proteinExistence type="predicted"/>
<dbReference type="OrthoDB" id="8089716at2"/>
<keyword evidence="1" id="KW-0614">Plasmid</keyword>
<dbReference type="Pfam" id="PF11684">
    <property type="entry name" value="DUF3280"/>
    <property type="match status" value="1"/>
</dbReference>
<dbReference type="AlphaFoldDB" id="A0A2R4VX31"/>
<dbReference type="EMBL" id="CP028907">
    <property type="protein sequence ID" value="AWB08994.1"/>
    <property type="molecule type" value="Genomic_DNA"/>
</dbReference>
<geneLocation type="plasmid" evidence="1 2">
    <name>pYZ6</name>
</geneLocation>
<dbReference type="Proteomes" id="UP000077405">
    <property type="component" value="Plasmid pYZ6"/>
</dbReference>
<accession>A0A2R4VX31</accession>
<organism evidence="1 2">
    <name type="scientific">Azospirillum humicireducens</name>
    <dbReference type="NCBI Taxonomy" id="1226968"/>
    <lineage>
        <taxon>Bacteria</taxon>
        <taxon>Pseudomonadati</taxon>
        <taxon>Pseudomonadota</taxon>
        <taxon>Alphaproteobacteria</taxon>
        <taxon>Rhodospirillales</taxon>
        <taxon>Azospirillaceae</taxon>
        <taxon>Azospirillum</taxon>
    </lineage>
</organism>
<evidence type="ECO:0000313" key="1">
    <source>
        <dbReference type="EMBL" id="AWB08994.1"/>
    </source>
</evidence>
<keyword evidence="2" id="KW-1185">Reference proteome</keyword>
<dbReference type="InterPro" id="IPR021698">
    <property type="entry name" value="DUF3280"/>
</dbReference>
<sequence length="162" mass="17095">MIAGLAFCLATGFTGAGTAWARTLVLDLELEDSSGEPRSAEHAERLKQVSAELRRALDAKGYDVIDDSTTAGLVPPGTQIRTCNGCETDIARAAGADLVVFGVVRKVSSLILWIVVAVEDVGTGRAVTTARGDIRGDNAAAWSRGVAWLVEHRLAEHAPAKR</sequence>